<evidence type="ECO:0000256" key="1">
    <source>
        <dbReference type="ARBA" id="ARBA00022553"/>
    </source>
</evidence>
<evidence type="ECO:0000256" key="2">
    <source>
        <dbReference type="ARBA" id="ARBA00023012"/>
    </source>
</evidence>
<evidence type="ECO:0000256" key="3">
    <source>
        <dbReference type="ARBA" id="ARBA00023015"/>
    </source>
</evidence>
<comment type="caution">
    <text evidence="8">The sequence shown here is derived from an EMBL/GenBank/DDBJ whole genome shotgun (WGS) entry which is preliminary data.</text>
</comment>
<protein>
    <submittedName>
        <fullName evidence="8">Response regulator transcription factor</fullName>
    </submittedName>
</protein>
<dbReference type="Proteomes" id="UP001595799">
    <property type="component" value="Unassembled WGS sequence"/>
</dbReference>
<name>A0ABV8UHF5_9PROT</name>
<dbReference type="InterPro" id="IPR011006">
    <property type="entry name" value="CheY-like_superfamily"/>
</dbReference>
<dbReference type="SMART" id="SM00448">
    <property type="entry name" value="REC"/>
    <property type="match status" value="1"/>
</dbReference>
<evidence type="ECO:0000256" key="6">
    <source>
        <dbReference type="PROSITE-ProRule" id="PRU00169"/>
    </source>
</evidence>
<dbReference type="RefSeq" id="WP_382420679.1">
    <property type="nucleotide sequence ID" value="NZ_JBHSCW010000001.1"/>
</dbReference>
<dbReference type="Gene3D" id="3.40.50.2300">
    <property type="match status" value="1"/>
</dbReference>
<gene>
    <name evidence="8" type="ORF">ACFOW6_02160</name>
</gene>
<feature type="modified residue" description="4-aspartylphosphate" evidence="6">
    <location>
        <position position="56"/>
    </location>
</feature>
<keyword evidence="5" id="KW-0804">Transcription</keyword>
<proteinExistence type="predicted"/>
<evidence type="ECO:0000256" key="5">
    <source>
        <dbReference type="ARBA" id="ARBA00023163"/>
    </source>
</evidence>
<dbReference type="EMBL" id="JBHSCW010000001">
    <property type="protein sequence ID" value="MFC4350340.1"/>
    <property type="molecule type" value="Genomic_DNA"/>
</dbReference>
<dbReference type="PANTHER" id="PTHR48111">
    <property type="entry name" value="REGULATOR OF RPOS"/>
    <property type="match status" value="1"/>
</dbReference>
<dbReference type="PANTHER" id="PTHR48111:SF1">
    <property type="entry name" value="TWO-COMPONENT RESPONSE REGULATOR ORR33"/>
    <property type="match status" value="1"/>
</dbReference>
<evidence type="ECO:0000256" key="4">
    <source>
        <dbReference type="ARBA" id="ARBA00023125"/>
    </source>
</evidence>
<keyword evidence="4" id="KW-0238">DNA-binding</keyword>
<evidence type="ECO:0000313" key="8">
    <source>
        <dbReference type="EMBL" id="MFC4350340.1"/>
    </source>
</evidence>
<accession>A0ABV8UHF5</accession>
<keyword evidence="1 6" id="KW-0597">Phosphoprotein</keyword>
<dbReference type="SUPFAM" id="SSF52172">
    <property type="entry name" value="CheY-like"/>
    <property type="match status" value="1"/>
</dbReference>
<keyword evidence="3" id="KW-0805">Transcription regulation</keyword>
<feature type="domain" description="Response regulatory" evidence="7">
    <location>
        <begin position="7"/>
        <end position="123"/>
    </location>
</feature>
<dbReference type="PROSITE" id="PS50110">
    <property type="entry name" value="RESPONSE_REGULATORY"/>
    <property type="match status" value="1"/>
</dbReference>
<dbReference type="CDD" id="cd17574">
    <property type="entry name" value="REC_OmpR"/>
    <property type="match status" value="1"/>
</dbReference>
<organism evidence="8 9">
    <name type="scientific">Fodinicurvata halophila</name>
    <dbReference type="NCBI Taxonomy" id="1419723"/>
    <lineage>
        <taxon>Bacteria</taxon>
        <taxon>Pseudomonadati</taxon>
        <taxon>Pseudomonadota</taxon>
        <taxon>Alphaproteobacteria</taxon>
        <taxon>Rhodospirillales</taxon>
        <taxon>Rhodovibrionaceae</taxon>
        <taxon>Fodinicurvata</taxon>
    </lineage>
</organism>
<dbReference type="InterPro" id="IPR001789">
    <property type="entry name" value="Sig_transdc_resp-reg_receiver"/>
</dbReference>
<dbReference type="Pfam" id="PF00072">
    <property type="entry name" value="Response_reg"/>
    <property type="match status" value="1"/>
</dbReference>
<keyword evidence="9" id="KW-1185">Reference proteome</keyword>
<reference evidence="9" key="1">
    <citation type="journal article" date="2019" name="Int. J. Syst. Evol. Microbiol.">
        <title>The Global Catalogue of Microorganisms (GCM) 10K type strain sequencing project: providing services to taxonomists for standard genome sequencing and annotation.</title>
        <authorList>
            <consortium name="The Broad Institute Genomics Platform"/>
            <consortium name="The Broad Institute Genome Sequencing Center for Infectious Disease"/>
            <person name="Wu L."/>
            <person name="Ma J."/>
        </authorList>
    </citation>
    <scope>NUCLEOTIDE SEQUENCE [LARGE SCALE GENOMIC DNA]</scope>
    <source>
        <strain evidence="9">CECT 8472</strain>
    </source>
</reference>
<keyword evidence="2" id="KW-0902">Two-component regulatory system</keyword>
<sequence length="130" mass="14217">MPQPASQILIADDDPLLVELLEYKLEARGYEVLKADDGPSALEAVQREQPALVVLDAMMPGFDGFEVLRRLKGNETTAGIPVVMLTARKAENDVLQGLSLGAHDYLVKPFMPQELVTRISKILGERDSSA</sequence>
<evidence type="ECO:0000313" key="9">
    <source>
        <dbReference type="Proteomes" id="UP001595799"/>
    </source>
</evidence>
<dbReference type="InterPro" id="IPR039420">
    <property type="entry name" value="WalR-like"/>
</dbReference>
<evidence type="ECO:0000259" key="7">
    <source>
        <dbReference type="PROSITE" id="PS50110"/>
    </source>
</evidence>